<evidence type="ECO:0000313" key="8">
    <source>
        <dbReference type="EMBL" id="KKW26925.1"/>
    </source>
</evidence>
<dbReference type="Proteomes" id="UP000034913">
    <property type="component" value="Unassembled WGS sequence"/>
</dbReference>
<dbReference type="GO" id="GO:0005737">
    <property type="term" value="C:cytoplasm"/>
    <property type="evidence" value="ECO:0007669"/>
    <property type="project" value="UniProtKB-SubCell"/>
</dbReference>
<feature type="domain" description="Aminoacyl-transfer RNA synthetases class-II family profile" evidence="7">
    <location>
        <begin position="25"/>
        <end position="323"/>
    </location>
</feature>
<keyword evidence="5" id="KW-0067">ATP-binding</keyword>
<comment type="catalytic activity">
    <reaction evidence="4 5">
        <text>tRNA(His) + L-histidine + ATP = L-histidyl-tRNA(His) + AMP + diphosphate + H(+)</text>
        <dbReference type="Rhea" id="RHEA:17313"/>
        <dbReference type="Rhea" id="RHEA-COMP:9665"/>
        <dbReference type="Rhea" id="RHEA-COMP:9689"/>
        <dbReference type="ChEBI" id="CHEBI:15378"/>
        <dbReference type="ChEBI" id="CHEBI:30616"/>
        <dbReference type="ChEBI" id="CHEBI:33019"/>
        <dbReference type="ChEBI" id="CHEBI:57595"/>
        <dbReference type="ChEBI" id="CHEBI:78442"/>
        <dbReference type="ChEBI" id="CHEBI:78527"/>
        <dbReference type="ChEBI" id="CHEBI:456215"/>
        <dbReference type="EC" id="6.1.1.21"/>
    </reaction>
</comment>
<dbReference type="InterPro" id="IPR004516">
    <property type="entry name" value="HisRS/HisZ"/>
</dbReference>
<dbReference type="InterPro" id="IPR041715">
    <property type="entry name" value="HisRS-like_core"/>
</dbReference>
<dbReference type="PATRIC" id="fig|1620414.3.peg.489"/>
<evidence type="ECO:0000256" key="4">
    <source>
        <dbReference type="ARBA" id="ARBA00047639"/>
    </source>
</evidence>
<dbReference type="PROSITE" id="PS50862">
    <property type="entry name" value="AA_TRNA_LIGASE_II"/>
    <property type="match status" value="1"/>
</dbReference>
<keyword evidence="5 8" id="KW-0436">Ligase</keyword>
<dbReference type="InterPro" id="IPR036621">
    <property type="entry name" value="Anticodon-bd_dom_sf"/>
</dbReference>
<feature type="binding site" evidence="6">
    <location>
        <position position="114"/>
    </location>
    <ligand>
        <name>L-histidine</name>
        <dbReference type="ChEBI" id="CHEBI:57595"/>
    </ligand>
</feature>
<evidence type="ECO:0000256" key="5">
    <source>
        <dbReference type="HAMAP-Rule" id="MF_00127"/>
    </source>
</evidence>
<dbReference type="Gene3D" id="3.40.50.800">
    <property type="entry name" value="Anticodon-binding domain"/>
    <property type="match status" value="1"/>
</dbReference>
<keyword evidence="5" id="KW-0963">Cytoplasm</keyword>
<comment type="caution">
    <text evidence="8">The sequence shown here is derived from an EMBL/GenBank/DDBJ whole genome shotgun (WGS) entry which is preliminary data.</text>
</comment>
<evidence type="ECO:0000256" key="2">
    <source>
        <dbReference type="ARBA" id="ARBA00022741"/>
    </source>
</evidence>
<feature type="binding site" evidence="6">
    <location>
        <position position="128"/>
    </location>
    <ligand>
        <name>L-histidine</name>
        <dbReference type="ChEBI" id="CHEBI:57595"/>
    </ligand>
</feature>
<protein>
    <recommendedName>
        <fullName evidence="5">Histidine--tRNA ligase</fullName>
        <ecNumber evidence="5">6.1.1.21</ecNumber>
    </recommendedName>
    <alternativeName>
        <fullName evidence="5">Histidyl-tRNA synthetase</fullName>
        <shortName evidence="5">HisRS</shortName>
    </alternativeName>
</protein>
<dbReference type="SUPFAM" id="SSF52954">
    <property type="entry name" value="Class II aaRS ABD-related"/>
    <property type="match status" value="1"/>
</dbReference>
<comment type="subunit">
    <text evidence="5">Homodimer.</text>
</comment>
<dbReference type="GO" id="GO:0005524">
    <property type="term" value="F:ATP binding"/>
    <property type="evidence" value="ECO:0007669"/>
    <property type="project" value="UniProtKB-UniRule"/>
</dbReference>
<name>A0A0G1X7W8_UNCK3</name>
<proteinExistence type="inferred from homology"/>
<dbReference type="PIRSF" id="PIRSF001549">
    <property type="entry name" value="His-tRNA_synth"/>
    <property type="match status" value="1"/>
</dbReference>
<dbReference type="PANTHER" id="PTHR43707:SF1">
    <property type="entry name" value="HISTIDINE--TRNA LIGASE, MITOCHONDRIAL-RELATED"/>
    <property type="match status" value="1"/>
</dbReference>
<accession>A0A0G1X7W8</accession>
<evidence type="ECO:0000256" key="3">
    <source>
        <dbReference type="ARBA" id="ARBA00023146"/>
    </source>
</evidence>
<dbReference type="EMBL" id="LCRB01000002">
    <property type="protein sequence ID" value="KKW26925.1"/>
    <property type="molecule type" value="Genomic_DNA"/>
</dbReference>
<keyword evidence="5" id="KW-0648">Protein biosynthesis</keyword>
<dbReference type="Gene3D" id="3.30.930.10">
    <property type="entry name" value="Bira Bifunctional Protein, Domain 2"/>
    <property type="match status" value="1"/>
</dbReference>
<dbReference type="GO" id="GO:0004821">
    <property type="term" value="F:histidine-tRNA ligase activity"/>
    <property type="evidence" value="ECO:0007669"/>
    <property type="project" value="UniProtKB-UniRule"/>
</dbReference>
<dbReference type="InterPro" id="IPR045864">
    <property type="entry name" value="aa-tRNA-synth_II/BPL/LPL"/>
</dbReference>
<dbReference type="SUPFAM" id="SSF55681">
    <property type="entry name" value="Class II aaRS and biotin synthetases"/>
    <property type="match status" value="1"/>
</dbReference>
<dbReference type="GO" id="GO:0006427">
    <property type="term" value="P:histidyl-tRNA aminoacylation"/>
    <property type="evidence" value="ECO:0007669"/>
    <property type="project" value="UniProtKB-UniRule"/>
</dbReference>
<dbReference type="PANTHER" id="PTHR43707">
    <property type="entry name" value="HISTIDYL-TRNA SYNTHETASE"/>
    <property type="match status" value="1"/>
</dbReference>
<dbReference type="InterPro" id="IPR004154">
    <property type="entry name" value="Anticodon-bd"/>
</dbReference>
<feature type="binding site" evidence="6">
    <location>
        <position position="132"/>
    </location>
    <ligand>
        <name>L-histidine</name>
        <dbReference type="ChEBI" id="CHEBI:57595"/>
    </ligand>
</feature>
<comment type="subcellular location">
    <subcellularLocation>
        <location evidence="5">Cytoplasm</location>
    </subcellularLocation>
</comment>
<organism evidence="8 9">
    <name type="scientific">candidate division Kazan bacterium GW2011_GWB1_52_7</name>
    <dbReference type="NCBI Taxonomy" id="1620414"/>
    <lineage>
        <taxon>Bacteria</taxon>
        <taxon>Bacteria division Kazan-3B-28</taxon>
    </lineage>
</organism>
<feature type="binding site" evidence="6">
    <location>
        <begin position="264"/>
        <end position="265"/>
    </location>
    <ligand>
        <name>L-histidine</name>
        <dbReference type="ChEBI" id="CHEBI:57595"/>
    </ligand>
</feature>
<dbReference type="AlphaFoldDB" id="A0A0G1X7W8"/>
<reference evidence="8 9" key="1">
    <citation type="journal article" date="2015" name="Nature">
        <title>rRNA introns, odd ribosomes, and small enigmatic genomes across a large radiation of phyla.</title>
        <authorList>
            <person name="Brown C.T."/>
            <person name="Hug L.A."/>
            <person name="Thomas B.C."/>
            <person name="Sharon I."/>
            <person name="Castelle C.J."/>
            <person name="Singh A."/>
            <person name="Wilkins M.J."/>
            <person name="Williams K.H."/>
            <person name="Banfield J.F."/>
        </authorList>
    </citation>
    <scope>NUCLEOTIDE SEQUENCE [LARGE SCALE GENOMIC DNA]</scope>
</reference>
<evidence type="ECO:0000259" key="7">
    <source>
        <dbReference type="PROSITE" id="PS50862"/>
    </source>
</evidence>
<feature type="binding site" evidence="6">
    <location>
        <position position="260"/>
    </location>
    <ligand>
        <name>L-histidine</name>
        <dbReference type="ChEBI" id="CHEBI:57595"/>
    </ligand>
</feature>
<evidence type="ECO:0000256" key="1">
    <source>
        <dbReference type="ARBA" id="ARBA00008226"/>
    </source>
</evidence>
<dbReference type="Pfam" id="PF13393">
    <property type="entry name" value="tRNA-synt_His"/>
    <property type="match status" value="1"/>
</dbReference>
<dbReference type="InterPro" id="IPR006195">
    <property type="entry name" value="aa-tRNA-synth_II"/>
</dbReference>
<gene>
    <name evidence="5" type="primary">hisS</name>
    <name evidence="8" type="ORF">VF00_C0002G0250</name>
</gene>
<dbReference type="CDD" id="cd00773">
    <property type="entry name" value="HisRS-like_core"/>
    <property type="match status" value="1"/>
</dbReference>
<evidence type="ECO:0000256" key="6">
    <source>
        <dbReference type="PIRSR" id="PIRSR001549-1"/>
    </source>
</evidence>
<dbReference type="InterPro" id="IPR015807">
    <property type="entry name" value="His-tRNA-ligase"/>
</dbReference>
<keyword evidence="3 5" id="KW-0030">Aminoacyl-tRNA synthetase</keyword>
<dbReference type="HAMAP" id="MF_00127">
    <property type="entry name" value="His_tRNA_synth"/>
    <property type="match status" value="1"/>
</dbReference>
<dbReference type="NCBIfam" id="TIGR00442">
    <property type="entry name" value="hisS"/>
    <property type="match status" value="1"/>
</dbReference>
<evidence type="ECO:0000313" key="9">
    <source>
        <dbReference type="Proteomes" id="UP000034913"/>
    </source>
</evidence>
<keyword evidence="2 5" id="KW-0547">Nucleotide-binding</keyword>
<dbReference type="Pfam" id="PF03129">
    <property type="entry name" value="HGTP_anticodon"/>
    <property type="match status" value="1"/>
</dbReference>
<feature type="binding site" evidence="6">
    <location>
        <begin position="83"/>
        <end position="85"/>
    </location>
    <ligand>
        <name>L-histidine</name>
        <dbReference type="ChEBI" id="CHEBI:57595"/>
    </ligand>
</feature>
<comment type="similarity">
    <text evidence="1 5">Belongs to the class-II aminoacyl-tRNA synthetase family.</text>
</comment>
<sequence length="426" mass="47879">MGRSLQKPRGTQDILPSEQRYWFWVEDTWREIMLAAGFGRIITPTFEDTDLFVRGVGETTDIVSKEIYSFKDRSGNAIALRPEGTAGVVRSYIENGMHKEPQPVKLYYFGSMFRYDRPQAGRYREFYQAGVELLGELDPIVDAQIIAIVMKFYAKLGLKDLTVQINSIGDAKSRPKIHRALIDFLSAHRRSLCEDCKRRMAKNPLRVLDCKEKSCQSVVDEAGGVVLDNLNTESKNYFTKVLEYLDDMGVEYELNPRLVRGLDYYTHTVFEVMTKTGGLSVGAGGRYDGLVKLLGGPDTPAVGFAVGVERTIELVKTQGVNVPEPMRPNVFVVQLGDEAKKKAILVIDQLDKAGYQVAHALGRGSIKSQLRVADRLGTNLAVIIGEREVHSKSVIIRDLTDGAQESIIDRDMLRTVQRKLKERKNR</sequence>
<dbReference type="EC" id="6.1.1.21" evidence="5"/>